<dbReference type="RefSeq" id="WP_272746654.1">
    <property type="nucleotide sequence ID" value="NZ_JAQQKX010000001.1"/>
</dbReference>
<organism evidence="3 4">
    <name type="scientific">Asticcacaulis aquaticus</name>
    <dbReference type="NCBI Taxonomy" id="2984212"/>
    <lineage>
        <taxon>Bacteria</taxon>
        <taxon>Pseudomonadati</taxon>
        <taxon>Pseudomonadota</taxon>
        <taxon>Alphaproteobacteria</taxon>
        <taxon>Caulobacterales</taxon>
        <taxon>Caulobacteraceae</taxon>
        <taxon>Asticcacaulis</taxon>
    </lineage>
</organism>
<dbReference type="EMBL" id="JAQQKX010000001">
    <property type="protein sequence ID" value="MDC7682151.1"/>
    <property type="molecule type" value="Genomic_DNA"/>
</dbReference>
<dbReference type="SUPFAM" id="SSF109709">
    <property type="entry name" value="KorB DNA-binding domain-like"/>
    <property type="match status" value="1"/>
</dbReference>
<dbReference type="SUPFAM" id="SSF110849">
    <property type="entry name" value="ParB/Sulfiredoxin"/>
    <property type="match status" value="1"/>
</dbReference>
<evidence type="ECO:0000313" key="3">
    <source>
        <dbReference type="EMBL" id="MDC7682151.1"/>
    </source>
</evidence>
<sequence length="682" mass="74224">MSKLALKPVSTDTVQSGFQTLIPLDRLLKSPDNARKTPHSAAALVALRASIAAKGILQNLIVKPEVDEAGAETGFFHVTAGEGRRLAQIARAKDGEIPRDTPMPCVVRDTDDAHEVSLDENVTREAMTPADQYEAFRALNTDRGMDAAEIAARFGVSEHTVKQRLRLGAVSPVLMQAYRDEKLTLSQLMAYAITEDHARQEAAFDRLKGVYNDAFHIKRLLMEGRVAHTDRRAKLVGMEAYENAGGVIERDLFTEEGGGYFSDAGLLDQLVMQHLAQVAAATRQAEGWKWAEAAIDYPYSNGWGRIYKEPQDLSADDSAALLAAQEALENLVAPFEGADELPDDIDRQAGELEKEIERLEALEDAYLPDDIARGGVFVSLAHDGTVSLTRGLIRAEDEVAEPDDEAAGASETGEDADDETDGLVRNVTATDPDADDDGDIAEDVPLSDILLRDLTTHRTLALRYALAEQPELAARFLVHKLTLDTFYSQRSVTCLDITARRAPIEQFADGLDETPTAAALNTRHEAWAEGLPEDPRELWPHIQKLDAETLGALMAHCTASTVFAVVQPYMPKAAYAASVEMAAHIGLDMTGHWRPTARSYFSRVTKGQIVAAVRQAVGDEAADRLVKLKKPDMAAAAEQLVATTGWLPMCLRTPALPDQDEPLALPAPEETDGLPDLPEAAE</sequence>
<gene>
    <name evidence="3" type="ORF">PQU92_02620</name>
</gene>
<dbReference type="PANTHER" id="PTHR33375">
    <property type="entry name" value="CHROMOSOME-PARTITIONING PROTEIN PARB-RELATED"/>
    <property type="match status" value="1"/>
</dbReference>
<dbReference type="Gene3D" id="1.10.10.2830">
    <property type="match status" value="1"/>
</dbReference>
<dbReference type="PANTHER" id="PTHR33375:SF7">
    <property type="entry name" value="CHROMOSOME 2-PARTITIONING PROTEIN PARB-RELATED"/>
    <property type="match status" value="1"/>
</dbReference>
<dbReference type="Pfam" id="PF02195">
    <property type="entry name" value="ParB_N"/>
    <property type="match status" value="1"/>
</dbReference>
<feature type="compositionally biased region" description="Acidic residues" evidence="1">
    <location>
        <begin position="669"/>
        <end position="682"/>
    </location>
</feature>
<feature type="domain" description="ParB-like N-terminal" evidence="2">
    <location>
        <begin position="20"/>
        <end position="122"/>
    </location>
</feature>
<keyword evidence="4" id="KW-1185">Reference proteome</keyword>
<dbReference type="Proteomes" id="UP001214854">
    <property type="component" value="Unassembled WGS sequence"/>
</dbReference>
<name>A0ABT5HQ14_9CAUL</name>
<protein>
    <submittedName>
        <fullName evidence="3">ParB N-terminal domain-containing protein</fullName>
    </submittedName>
</protein>
<dbReference type="Gene3D" id="3.90.1530.30">
    <property type="match status" value="1"/>
</dbReference>
<dbReference type="InterPro" id="IPR050336">
    <property type="entry name" value="Chromosome_partition/occlusion"/>
</dbReference>
<feature type="compositionally biased region" description="Acidic residues" evidence="1">
    <location>
        <begin position="398"/>
        <end position="421"/>
    </location>
</feature>
<reference evidence="3 4" key="1">
    <citation type="submission" date="2023-01" db="EMBL/GenBank/DDBJ databases">
        <title>Novel species of the genus Asticcacaulis isolated from rivers.</title>
        <authorList>
            <person name="Lu H."/>
        </authorList>
    </citation>
    <scope>NUCLEOTIDE SEQUENCE [LARGE SCALE GENOMIC DNA]</scope>
    <source>
        <strain evidence="3 4">BYS171W</strain>
    </source>
</reference>
<dbReference type="CDD" id="cd16406">
    <property type="entry name" value="ParB_N_like"/>
    <property type="match status" value="1"/>
</dbReference>
<evidence type="ECO:0000256" key="1">
    <source>
        <dbReference type="SAM" id="MobiDB-lite"/>
    </source>
</evidence>
<dbReference type="InterPro" id="IPR036086">
    <property type="entry name" value="ParB/Sulfiredoxin_sf"/>
</dbReference>
<feature type="region of interest" description="Disordered" evidence="1">
    <location>
        <begin position="657"/>
        <end position="682"/>
    </location>
</feature>
<evidence type="ECO:0000259" key="2">
    <source>
        <dbReference type="SMART" id="SM00470"/>
    </source>
</evidence>
<accession>A0ABT5HQ14</accession>
<dbReference type="SMART" id="SM00470">
    <property type="entry name" value="ParB"/>
    <property type="match status" value="1"/>
</dbReference>
<dbReference type="InterPro" id="IPR003115">
    <property type="entry name" value="ParB_N"/>
</dbReference>
<evidence type="ECO:0000313" key="4">
    <source>
        <dbReference type="Proteomes" id="UP001214854"/>
    </source>
</evidence>
<feature type="region of interest" description="Disordered" evidence="1">
    <location>
        <begin position="394"/>
        <end position="421"/>
    </location>
</feature>
<comment type="caution">
    <text evidence="3">The sequence shown here is derived from an EMBL/GenBank/DDBJ whole genome shotgun (WGS) entry which is preliminary data.</text>
</comment>
<proteinExistence type="predicted"/>